<dbReference type="InterPro" id="IPR000668">
    <property type="entry name" value="Peptidase_C1A_C"/>
</dbReference>
<dbReference type="InterPro" id="IPR025660">
    <property type="entry name" value="Pept_his_AS"/>
</dbReference>
<dbReference type="InterPro" id="IPR025661">
    <property type="entry name" value="Pept_asp_AS"/>
</dbReference>
<evidence type="ECO:0000256" key="7">
    <source>
        <dbReference type="SAM" id="MobiDB-lite"/>
    </source>
</evidence>
<dbReference type="FunFam" id="2.10.25.160:FF:000002">
    <property type="entry name" value="Cysteine protease 1"/>
    <property type="match status" value="1"/>
</dbReference>
<dbReference type="InterPro" id="IPR039417">
    <property type="entry name" value="Peptidase_C1A_papain-like"/>
</dbReference>
<dbReference type="PROSITE" id="PS00139">
    <property type="entry name" value="THIOL_PROTEASE_CYS"/>
    <property type="match status" value="1"/>
</dbReference>
<feature type="chain" id="PRO_5043516938" description="Cysteine protease" evidence="8">
    <location>
        <begin position="21"/>
        <end position="469"/>
    </location>
</feature>
<dbReference type="AlphaFoldDB" id="A0AAV2GHG9"/>
<dbReference type="PROSITE" id="PS00639">
    <property type="entry name" value="THIOL_PROTEASE_HIS"/>
    <property type="match status" value="1"/>
</dbReference>
<evidence type="ECO:0000259" key="11">
    <source>
        <dbReference type="SMART" id="SM00848"/>
    </source>
</evidence>
<gene>
    <name evidence="12" type="ORF">LTRI10_LOCUS49592</name>
</gene>
<proteinExistence type="inferred from homology"/>
<feature type="signal peptide" evidence="8">
    <location>
        <begin position="1"/>
        <end position="20"/>
    </location>
</feature>
<keyword evidence="2" id="KW-0645">Protease</keyword>
<dbReference type="InterPro" id="IPR000169">
    <property type="entry name" value="Pept_cys_AS"/>
</dbReference>
<feature type="domain" description="Cathepsin propeptide inhibitor" evidence="11">
    <location>
        <begin position="48"/>
        <end position="104"/>
    </location>
</feature>
<evidence type="ECO:0000256" key="2">
    <source>
        <dbReference type="ARBA" id="ARBA00022670"/>
    </source>
</evidence>
<keyword evidence="5" id="KW-1015">Disulfide bond</keyword>
<organism evidence="12 13">
    <name type="scientific">Linum trigynum</name>
    <dbReference type="NCBI Taxonomy" id="586398"/>
    <lineage>
        <taxon>Eukaryota</taxon>
        <taxon>Viridiplantae</taxon>
        <taxon>Streptophyta</taxon>
        <taxon>Embryophyta</taxon>
        <taxon>Tracheophyta</taxon>
        <taxon>Spermatophyta</taxon>
        <taxon>Magnoliopsida</taxon>
        <taxon>eudicotyledons</taxon>
        <taxon>Gunneridae</taxon>
        <taxon>Pentapetalae</taxon>
        <taxon>rosids</taxon>
        <taxon>fabids</taxon>
        <taxon>Malpighiales</taxon>
        <taxon>Linaceae</taxon>
        <taxon>Linum</taxon>
    </lineage>
</organism>
<dbReference type="SMART" id="SM00848">
    <property type="entry name" value="Inhibitor_I29"/>
    <property type="match status" value="1"/>
</dbReference>
<dbReference type="SMART" id="SM00277">
    <property type="entry name" value="GRAN"/>
    <property type="match status" value="1"/>
</dbReference>
<keyword evidence="6" id="KW-0325">Glycoprotein</keyword>
<dbReference type="PROSITE" id="PS00640">
    <property type="entry name" value="THIOL_PROTEASE_ASN"/>
    <property type="match status" value="1"/>
</dbReference>
<name>A0AAV2GHG9_9ROSI</name>
<evidence type="ECO:0008006" key="14">
    <source>
        <dbReference type="Google" id="ProtNLM"/>
    </source>
</evidence>
<evidence type="ECO:0000259" key="9">
    <source>
        <dbReference type="SMART" id="SM00277"/>
    </source>
</evidence>
<dbReference type="Pfam" id="PF00112">
    <property type="entry name" value="Peptidase_C1"/>
    <property type="match status" value="1"/>
</dbReference>
<dbReference type="InterPro" id="IPR013128">
    <property type="entry name" value="Peptidase_C1A"/>
</dbReference>
<evidence type="ECO:0000256" key="1">
    <source>
        <dbReference type="ARBA" id="ARBA00008455"/>
    </source>
</evidence>
<dbReference type="GO" id="GO:0006508">
    <property type="term" value="P:proteolysis"/>
    <property type="evidence" value="ECO:0007669"/>
    <property type="project" value="UniProtKB-KW"/>
</dbReference>
<dbReference type="GO" id="GO:0008234">
    <property type="term" value="F:cysteine-type peptidase activity"/>
    <property type="evidence" value="ECO:0007669"/>
    <property type="project" value="UniProtKB-KW"/>
</dbReference>
<evidence type="ECO:0000259" key="10">
    <source>
        <dbReference type="SMART" id="SM00645"/>
    </source>
</evidence>
<feature type="domain" description="Granulins" evidence="9">
    <location>
        <begin position="383"/>
        <end position="440"/>
    </location>
</feature>
<dbReference type="PRINTS" id="PR00705">
    <property type="entry name" value="PAPAIN"/>
</dbReference>
<evidence type="ECO:0000256" key="8">
    <source>
        <dbReference type="SAM" id="SignalP"/>
    </source>
</evidence>
<dbReference type="SUPFAM" id="SSF54001">
    <property type="entry name" value="Cysteine proteinases"/>
    <property type="match status" value="1"/>
</dbReference>
<dbReference type="SUPFAM" id="SSF57277">
    <property type="entry name" value="Granulin repeat"/>
    <property type="match status" value="1"/>
</dbReference>
<evidence type="ECO:0000313" key="12">
    <source>
        <dbReference type="EMBL" id="CAL1410148.1"/>
    </source>
</evidence>
<evidence type="ECO:0000313" key="13">
    <source>
        <dbReference type="Proteomes" id="UP001497516"/>
    </source>
</evidence>
<feature type="compositionally biased region" description="Pro residues" evidence="7">
    <location>
        <begin position="359"/>
        <end position="377"/>
    </location>
</feature>
<evidence type="ECO:0000256" key="6">
    <source>
        <dbReference type="ARBA" id="ARBA00023180"/>
    </source>
</evidence>
<keyword evidence="4" id="KW-0788">Thiol protease</keyword>
<feature type="region of interest" description="Disordered" evidence="7">
    <location>
        <begin position="351"/>
        <end position="377"/>
    </location>
</feature>
<sequence>MASLSASFLLFSLLFASAAAMDMSIVDYDARHGLPAPERSEAELRTMYEKWLVAHRKNYNALGERERRFEIFKDNLRFVDEHNSVDRSYKVGLNRFADLTNEEYRSRYLGVSMERKVNGSSAAVVGGRYLFKKGDDLPGSVDWRQKGAVAPVKDQGQCGSCWAFSTVGAVEGINQIVTGELITLSEQELVDCDTSYNQGCNGGLMDYGFQFIINNGGIDTEEDYPYKAVDSVCDSNRKNAKVVTIDGFEDVPTNDEKSLKKAVAHQPVSVAIEAGGRAFQLYQSGVFTGQCGTQLDHGVVAVGYGTENGVDYWIVRNSWGPSWGEEGYIKMERNVAGTKTGKCGIAIEASYPTKKGANPPKPGPTPPTPATPPPPPPPPSTVCDDYYSCPAGTTCCCVYKYGSYCFGWGCCPLESATCCDDHYSCCPKEYPVCDLKAGTCRMSESNPFGVATMKRFLAKSIRPRLQMEI</sequence>
<comment type="similarity">
    <text evidence="1">Belongs to the peptidase C1 family.</text>
</comment>
<dbReference type="Proteomes" id="UP001497516">
    <property type="component" value="Chromosome 9"/>
</dbReference>
<dbReference type="Gene3D" id="2.10.25.160">
    <property type="entry name" value="Granulin"/>
    <property type="match status" value="1"/>
</dbReference>
<dbReference type="SMART" id="SM00645">
    <property type="entry name" value="Pept_C1"/>
    <property type="match status" value="1"/>
</dbReference>
<evidence type="ECO:0000256" key="5">
    <source>
        <dbReference type="ARBA" id="ARBA00023157"/>
    </source>
</evidence>
<dbReference type="FunFam" id="3.90.70.10:FF:000068">
    <property type="entry name" value="Cysteine protease 1"/>
    <property type="match status" value="1"/>
</dbReference>
<dbReference type="InterPro" id="IPR013201">
    <property type="entry name" value="Prot_inhib_I29"/>
</dbReference>
<dbReference type="EMBL" id="OZ034822">
    <property type="protein sequence ID" value="CAL1410148.1"/>
    <property type="molecule type" value="Genomic_DNA"/>
</dbReference>
<dbReference type="Pfam" id="PF08246">
    <property type="entry name" value="Inhibitor_I29"/>
    <property type="match status" value="1"/>
</dbReference>
<keyword evidence="8" id="KW-0732">Signal</keyword>
<reference evidence="12 13" key="1">
    <citation type="submission" date="2024-04" db="EMBL/GenBank/DDBJ databases">
        <authorList>
            <person name="Fracassetti M."/>
        </authorList>
    </citation>
    <scope>NUCLEOTIDE SEQUENCE [LARGE SCALE GENOMIC DNA]</scope>
</reference>
<dbReference type="Gene3D" id="3.90.70.10">
    <property type="entry name" value="Cysteine proteinases"/>
    <property type="match status" value="1"/>
</dbReference>
<dbReference type="PANTHER" id="PTHR12411">
    <property type="entry name" value="CYSTEINE PROTEASE FAMILY C1-RELATED"/>
    <property type="match status" value="1"/>
</dbReference>
<dbReference type="CDD" id="cd02248">
    <property type="entry name" value="Peptidase_C1A"/>
    <property type="match status" value="1"/>
</dbReference>
<dbReference type="Pfam" id="PF00396">
    <property type="entry name" value="Granulin"/>
    <property type="match status" value="1"/>
</dbReference>
<keyword evidence="3" id="KW-0378">Hydrolase</keyword>
<feature type="domain" description="Peptidase C1A papain C-terminal" evidence="10">
    <location>
        <begin position="137"/>
        <end position="353"/>
    </location>
</feature>
<evidence type="ECO:0000256" key="4">
    <source>
        <dbReference type="ARBA" id="ARBA00022807"/>
    </source>
</evidence>
<dbReference type="InterPro" id="IPR037277">
    <property type="entry name" value="Granulin_sf"/>
</dbReference>
<keyword evidence="13" id="KW-1185">Reference proteome</keyword>
<dbReference type="InterPro" id="IPR000118">
    <property type="entry name" value="Granulin"/>
</dbReference>
<evidence type="ECO:0000256" key="3">
    <source>
        <dbReference type="ARBA" id="ARBA00022801"/>
    </source>
</evidence>
<protein>
    <recommendedName>
        <fullName evidence="14">Cysteine protease</fullName>
    </recommendedName>
</protein>
<accession>A0AAV2GHG9</accession>
<dbReference type="InterPro" id="IPR038765">
    <property type="entry name" value="Papain-like_cys_pep_sf"/>
</dbReference>